<evidence type="ECO:0000313" key="2">
    <source>
        <dbReference type="Proteomes" id="UP001234989"/>
    </source>
</evidence>
<evidence type="ECO:0000313" key="1">
    <source>
        <dbReference type="EMBL" id="WMV07886.1"/>
    </source>
</evidence>
<dbReference type="EMBL" id="CP133612">
    <property type="protein sequence ID" value="WMV07886.1"/>
    <property type="molecule type" value="Genomic_DNA"/>
</dbReference>
<name>A0AAF0PSH2_SOLVR</name>
<gene>
    <name evidence="1" type="ORF">MTR67_001271</name>
</gene>
<keyword evidence="2" id="KW-1185">Reference proteome</keyword>
<protein>
    <submittedName>
        <fullName evidence="1">Uncharacterized protein</fullName>
    </submittedName>
</protein>
<proteinExistence type="predicted"/>
<dbReference type="AlphaFoldDB" id="A0AAF0PSH2"/>
<sequence length="106" mass="12505">MVFKLDSKKTEAVKNWFRPLSSLDMESFLGLTGNYRRFFWKDFHLFFDFGNVDLKEGEIYMDDKKELIRDVHRLDQLDVRLVDSNEDVVIVQNGSELSLVLDVKAK</sequence>
<organism evidence="1 2">
    <name type="scientific">Solanum verrucosum</name>
    <dbReference type="NCBI Taxonomy" id="315347"/>
    <lineage>
        <taxon>Eukaryota</taxon>
        <taxon>Viridiplantae</taxon>
        <taxon>Streptophyta</taxon>
        <taxon>Embryophyta</taxon>
        <taxon>Tracheophyta</taxon>
        <taxon>Spermatophyta</taxon>
        <taxon>Magnoliopsida</taxon>
        <taxon>eudicotyledons</taxon>
        <taxon>Gunneridae</taxon>
        <taxon>Pentapetalae</taxon>
        <taxon>asterids</taxon>
        <taxon>lamiids</taxon>
        <taxon>Solanales</taxon>
        <taxon>Solanaceae</taxon>
        <taxon>Solanoideae</taxon>
        <taxon>Solaneae</taxon>
        <taxon>Solanum</taxon>
    </lineage>
</organism>
<dbReference type="Proteomes" id="UP001234989">
    <property type="component" value="Chromosome 1"/>
</dbReference>
<reference evidence="1" key="1">
    <citation type="submission" date="2023-08" db="EMBL/GenBank/DDBJ databases">
        <title>A de novo genome assembly of Solanum verrucosum Schlechtendal, a Mexican diploid species geographically isolated from the other diploid A-genome species in potato relatives.</title>
        <authorList>
            <person name="Hosaka K."/>
        </authorList>
    </citation>
    <scope>NUCLEOTIDE SEQUENCE</scope>
    <source>
        <tissue evidence="1">Young leaves</tissue>
    </source>
</reference>
<accession>A0AAF0PSH2</accession>